<accession>A0ABS6JBZ8</accession>
<reference evidence="2 3" key="1">
    <citation type="submission" date="2021-06" db="EMBL/GenBank/DDBJ databases">
        <title>Bacillus sp. RD4P76, an endophyte from a halophyte.</title>
        <authorList>
            <person name="Sun J.-Q."/>
        </authorList>
    </citation>
    <scope>NUCLEOTIDE SEQUENCE [LARGE SCALE GENOMIC DNA]</scope>
    <source>
        <strain evidence="2 3">CGMCC 1.15917</strain>
    </source>
</reference>
<organism evidence="2 3">
    <name type="scientific">Evansella tamaricis</name>
    <dbReference type="NCBI Taxonomy" id="2069301"/>
    <lineage>
        <taxon>Bacteria</taxon>
        <taxon>Bacillati</taxon>
        <taxon>Bacillota</taxon>
        <taxon>Bacilli</taxon>
        <taxon>Bacillales</taxon>
        <taxon>Bacillaceae</taxon>
        <taxon>Evansella</taxon>
    </lineage>
</organism>
<name>A0ABS6JBZ8_9BACI</name>
<dbReference type="EMBL" id="JAHQCS010000056">
    <property type="protein sequence ID" value="MBU9711018.1"/>
    <property type="molecule type" value="Genomic_DNA"/>
</dbReference>
<proteinExistence type="predicted"/>
<evidence type="ECO:0000313" key="2">
    <source>
        <dbReference type="EMBL" id="MBU9711018.1"/>
    </source>
</evidence>
<keyword evidence="1" id="KW-1133">Transmembrane helix</keyword>
<sequence length="201" mass="22498">MKISINLLPKKPKKNYMTVLIFGVGYAASMILLIAGIIIYQSIQREYDFLESQIDTTIQLQAIASENQTAAPNITQLDTYVDQLDGQRVSSIHLLDQFISQLPQRSSFVRYEYNEGGTVEITASFEENRGVSSYLYHLNKLPFVVDAMINSVNTESQGNDEEQQGHQFIATFSITMDMDMVKDIQGEVTAKAIDGKGEKIG</sequence>
<feature type="transmembrane region" description="Helical" evidence="1">
    <location>
        <begin position="20"/>
        <end position="40"/>
    </location>
</feature>
<keyword evidence="1" id="KW-0472">Membrane</keyword>
<evidence type="ECO:0000313" key="3">
    <source>
        <dbReference type="Proteomes" id="UP000784880"/>
    </source>
</evidence>
<evidence type="ECO:0000256" key="1">
    <source>
        <dbReference type="SAM" id="Phobius"/>
    </source>
</evidence>
<keyword evidence="1" id="KW-0812">Transmembrane</keyword>
<comment type="caution">
    <text evidence="2">The sequence shown here is derived from an EMBL/GenBank/DDBJ whole genome shotgun (WGS) entry which is preliminary data.</text>
</comment>
<gene>
    <name evidence="2" type="ORF">KS419_04615</name>
</gene>
<dbReference type="RefSeq" id="WP_217064905.1">
    <property type="nucleotide sequence ID" value="NZ_JAHQCS010000056.1"/>
</dbReference>
<protein>
    <submittedName>
        <fullName evidence="2">Uncharacterized protein</fullName>
    </submittedName>
</protein>
<dbReference type="Proteomes" id="UP000784880">
    <property type="component" value="Unassembled WGS sequence"/>
</dbReference>
<keyword evidence="3" id="KW-1185">Reference proteome</keyword>